<keyword evidence="2" id="KW-1133">Transmembrane helix</keyword>
<evidence type="ECO:0000313" key="6">
    <source>
        <dbReference type="EMBL" id="KAK6309544.1"/>
    </source>
</evidence>
<dbReference type="AlphaFoldDB" id="A0AAN8QL29"/>
<dbReference type="PANTHER" id="PTHR20859:SF53">
    <property type="entry name" value="INTERLEUKIN-22 RECEPTOR SUBUNIT ALPHA-1"/>
    <property type="match status" value="1"/>
</dbReference>
<accession>A0AAN8QL29</accession>
<protein>
    <submittedName>
        <fullName evidence="6">Uncharacterized protein</fullName>
    </submittedName>
</protein>
<feature type="region of interest" description="Disordered" evidence="1">
    <location>
        <begin position="295"/>
        <end position="329"/>
    </location>
</feature>
<feature type="domain" description="Fibronectin type-III" evidence="4">
    <location>
        <begin position="31"/>
        <end position="97"/>
    </location>
</feature>
<evidence type="ECO:0000256" key="3">
    <source>
        <dbReference type="SAM" id="SignalP"/>
    </source>
</evidence>
<dbReference type="SUPFAM" id="SSF49265">
    <property type="entry name" value="Fibronectin type III"/>
    <property type="match status" value="2"/>
</dbReference>
<feature type="chain" id="PRO_5042996005" evidence="3">
    <location>
        <begin position="21"/>
        <end position="329"/>
    </location>
</feature>
<organism evidence="6 7">
    <name type="scientific">Coregonus suidteri</name>
    <dbReference type="NCBI Taxonomy" id="861788"/>
    <lineage>
        <taxon>Eukaryota</taxon>
        <taxon>Metazoa</taxon>
        <taxon>Chordata</taxon>
        <taxon>Craniata</taxon>
        <taxon>Vertebrata</taxon>
        <taxon>Euteleostomi</taxon>
        <taxon>Actinopterygii</taxon>
        <taxon>Neopterygii</taxon>
        <taxon>Teleostei</taxon>
        <taxon>Protacanthopterygii</taxon>
        <taxon>Salmoniformes</taxon>
        <taxon>Salmonidae</taxon>
        <taxon>Coregoninae</taxon>
        <taxon>Coregonus</taxon>
    </lineage>
</organism>
<evidence type="ECO:0000259" key="5">
    <source>
        <dbReference type="Pfam" id="PF09294"/>
    </source>
</evidence>
<sequence length="329" mass="36755">MKHFLLTIYLMLQCFYVCCSHMLQDVHHCSCTQESKALRTLPAPVNVTITSLNFQSVLRWIPGPGTPSGTIYSICNSEDNIKPKHQTNTTNQKLDLKYPKERAILYVQASHKRLVSPCVNINFTPFTKSTSAARIGPPTFSLDGCGSCLVINITLPEMRTIKDVYGSTLSFSIFWKKAGETQFQETLITHSSYVLENLKVGVEYCVKVQPKITTNKNTMISELKCAHTSVKPNRVPAVVAWVSVLIVSGVGLTVLMFGLFYTGFLCKLKTHLPRALTALVEGYFVNPERIVPDLVSISSEPEEQGKTLGPKTHHNRENTNQEGEEEEEE</sequence>
<gene>
    <name evidence="6" type="ORF">J4Q44_G00194250</name>
</gene>
<keyword evidence="2" id="KW-0812">Transmembrane</keyword>
<name>A0AAN8QL29_9TELE</name>
<dbReference type="Proteomes" id="UP001356427">
    <property type="component" value="Unassembled WGS sequence"/>
</dbReference>
<evidence type="ECO:0000256" key="2">
    <source>
        <dbReference type="SAM" id="Phobius"/>
    </source>
</evidence>
<dbReference type="InterPro" id="IPR036116">
    <property type="entry name" value="FN3_sf"/>
</dbReference>
<evidence type="ECO:0000259" key="4">
    <source>
        <dbReference type="Pfam" id="PF01108"/>
    </source>
</evidence>
<evidence type="ECO:0000256" key="1">
    <source>
        <dbReference type="SAM" id="MobiDB-lite"/>
    </source>
</evidence>
<dbReference type="InterPro" id="IPR013783">
    <property type="entry name" value="Ig-like_fold"/>
</dbReference>
<dbReference type="PANTHER" id="PTHR20859">
    <property type="entry name" value="INTERFERON/INTERLEUKIN RECEPTOR"/>
    <property type="match status" value="1"/>
</dbReference>
<dbReference type="GO" id="GO:0004896">
    <property type="term" value="F:cytokine receptor activity"/>
    <property type="evidence" value="ECO:0007669"/>
    <property type="project" value="TreeGrafter"/>
</dbReference>
<dbReference type="InterPro" id="IPR015373">
    <property type="entry name" value="Interferon/interleukin_rcp_dom"/>
</dbReference>
<dbReference type="InterPro" id="IPR050650">
    <property type="entry name" value="Type-II_Cytokine-TF_Rcpt"/>
</dbReference>
<keyword evidence="7" id="KW-1185">Reference proteome</keyword>
<keyword evidence="3" id="KW-0732">Signal</keyword>
<dbReference type="Pfam" id="PF09294">
    <property type="entry name" value="Interfer-bind"/>
    <property type="match status" value="1"/>
</dbReference>
<dbReference type="InterPro" id="IPR003961">
    <property type="entry name" value="FN3_dom"/>
</dbReference>
<dbReference type="Pfam" id="PF01108">
    <property type="entry name" value="Tissue_fac"/>
    <property type="match status" value="1"/>
</dbReference>
<dbReference type="GO" id="GO:0005886">
    <property type="term" value="C:plasma membrane"/>
    <property type="evidence" value="ECO:0007669"/>
    <property type="project" value="TreeGrafter"/>
</dbReference>
<feature type="signal peptide" evidence="3">
    <location>
        <begin position="1"/>
        <end position="20"/>
    </location>
</feature>
<feature type="domain" description="Interferon/interleukin receptor" evidence="5">
    <location>
        <begin position="134"/>
        <end position="228"/>
    </location>
</feature>
<reference evidence="6 7" key="1">
    <citation type="submission" date="2021-04" db="EMBL/GenBank/DDBJ databases">
        <authorList>
            <person name="De Guttry C."/>
            <person name="Zahm M."/>
            <person name="Klopp C."/>
            <person name="Cabau C."/>
            <person name="Louis A."/>
            <person name="Berthelot C."/>
            <person name="Parey E."/>
            <person name="Roest Crollius H."/>
            <person name="Montfort J."/>
            <person name="Robinson-Rechavi M."/>
            <person name="Bucao C."/>
            <person name="Bouchez O."/>
            <person name="Gislard M."/>
            <person name="Lluch J."/>
            <person name="Milhes M."/>
            <person name="Lampietro C."/>
            <person name="Lopez Roques C."/>
            <person name="Donnadieu C."/>
            <person name="Braasch I."/>
            <person name="Desvignes T."/>
            <person name="Postlethwait J."/>
            <person name="Bobe J."/>
            <person name="Wedekind C."/>
            <person name="Guiguen Y."/>
        </authorList>
    </citation>
    <scope>NUCLEOTIDE SEQUENCE [LARGE SCALE GENOMIC DNA]</scope>
    <source>
        <strain evidence="6">Cs_M1</strain>
        <tissue evidence="6">Blood</tissue>
    </source>
</reference>
<feature type="transmembrane region" description="Helical" evidence="2">
    <location>
        <begin position="238"/>
        <end position="264"/>
    </location>
</feature>
<dbReference type="Gene3D" id="2.60.40.10">
    <property type="entry name" value="Immunoglobulins"/>
    <property type="match status" value="2"/>
</dbReference>
<comment type="caution">
    <text evidence="6">The sequence shown here is derived from an EMBL/GenBank/DDBJ whole genome shotgun (WGS) entry which is preliminary data.</text>
</comment>
<dbReference type="EMBL" id="JAGTTL010000017">
    <property type="protein sequence ID" value="KAK6309544.1"/>
    <property type="molecule type" value="Genomic_DNA"/>
</dbReference>
<proteinExistence type="predicted"/>
<keyword evidence="2" id="KW-0472">Membrane</keyword>
<feature type="non-terminal residue" evidence="6">
    <location>
        <position position="329"/>
    </location>
</feature>
<evidence type="ECO:0000313" key="7">
    <source>
        <dbReference type="Proteomes" id="UP001356427"/>
    </source>
</evidence>